<dbReference type="EnsemblPlants" id="TuG1812G0700002442.01.T01">
    <property type="protein sequence ID" value="TuG1812G0700002442.01.T01.cds401875"/>
    <property type="gene ID" value="TuG1812G0700002442.01"/>
</dbReference>
<evidence type="ECO:0000313" key="1">
    <source>
        <dbReference type="EnsemblPlants" id="TuG1812G0700002442.01.T01.cds401875"/>
    </source>
</evidence>
<dbReference type="Gramene" id="TuG1812G0700002442.01.T01">
    <property type="protein sequence ID" value="TuG1812G0700002442.01.T01.cds401875"/>
    <property type="gene ID" value="TuG1812G0700002442.01"/>
</dbReference>
<dbReference type="Proteomes" id="UP000015106">
    <property type="component" value="Chromosome 7"/>
</dbReference>
<reference evidence="1" key="2">
    <citation type="submission" date="2018-03" db="EMBL/GenBank/DDBJ databases">
        <title>The Triticum urartu genome reveals the dynamic nature of wheat genome evolution.</title>
        <authorList>
            <person name="Ling H."/>
            <person name="Ma B."/>
            <person name="Shi X."/>
            <person name="Liu H."/>
            <person name="Dong L."/>
            <person name="Sun H."/>
            <person name="Cao Y."/>
            <person name="Gao Q."/>
            <person name="Zheng S."/>
            <person name="Li Y."/>
            <person name="Yu Y."/>
            <person name="Du H."/>
            <person name="Qi M."/>
            <person name="Li Y."/>
            <person name="Yu H."/>
            <person name="Cui Y."/>
            <person name="Wang N."/>
            <person name="Chen C."/>
            <person name="Wu H."/>
            <person name="Zhao Y."/>
            <person name="Zhang J."/>
            <person name="Li Y."/>
            <person name="Zhou W."/>
            <person name="Zhang B."/>
            <person name="Hu W."/>
            <person name="Eijk M."/>
            <person name="Tang J."/>
            <person name="Witsenboer H."/>
            <person name="Zhao S."/>
            <person name="Li Z."/>
            <person name="Zhang A."/>
            <person name="Wang D."/>
            <person name="Liang C."/>
        </authorList>
    </citation>
    <scope>NUCLEOTIDE SEQUENCE [LARGE SCALE GENOMIC DNA]</scope>
    <source>
        <strain evidence="1">cv. G1812</strain>
    </source>
</reference>
<sequence length="44" mass="5344">MLETKEFMLFLPDNYEFSEPIYLVCVSRSNSVHAYINWVSQKQW</sequence>
<reference evidence="2" key="1">
    <citation type="journal article" date="2013" name="Nature">
        <title>Draft genome of the wheat A-genome progenitor Triticum urartu.</title>
        <authorList>
            <person name="Ling H.Q."/>
            <person name="Zhao S."/>
            <person name="Liu D."/>
            <person name="Wang J."/>
            <person name="Sun H."/>
            <person name="Zhang C."/>
            <person name="Fan H."/>
            <person name="Li D."/>
            <person name="Dong L."/>
            <person name="Tao Y."/>
            <person name="Gao C."/>
            <person name="Wu H."/>
            <person name="Li Y."/>
            <person name="Cui Y."/>
            <person name="Guo X."/>
            <person name="Zheng S."/>
            <person name="Wang B."/>
            <person name="Yu K."/>
            <person name="Liang Q."/>
            <person name="Yang W."/>
            <person name="Lou X."/>
            <person name="Chen J."/>
            <person name="Feng M."/>
            <person name="Jian J."/>
            <person name="Zhang X."/>
            <person name="Luo G."/>
            <person name="Jiang Y."/>
            <person name="Liu J."/>
            <person name="Wang Z."/>
            <person name="Sha Y."/>
            <person name="Zhang B."/>
            <person name="Wu H."/>
            <person name="Tang D."/>
            <person name="Shen Q."/>
            <person name="Xue P."/>
            <person name="Zou S."/>
            <person name="Wang X."/>
            <person name="Liu X."/>
            <person name="Wang F."/>
            <person name="Yang Y."/>
            <person name="An X."/>
            <person name="Dong Z."/>
            <person name="Zhang K."/>
            <person name="Zhang X."/>
            <person name="Luo M.C."/>
            <person name="Dvorak J."/>
            <person name="Tong Y."/>
            <person name="Wang J."/>
            <person name="Yang H."/>
            <person name="Li Z."/>
            <person name="Wang D."/>
            <person name="Zhang A."/>
            <person name="Wang J."/>
        </authorList>
    </citation>
    <scope>NUCLEOTIDE SEQUENCE</scope>
    <source>
        <strain evidence="2">cv. G1812</strain>
    </source>
</reference>
<reference evidence="1" key="3">
    <citation type="submission" date="2022-06" db="UniProtKB">
        <authorList>
            <consortium name="EnsemblPlants"/>
        </authorList>
    </citation>
    <scope>IDENTIFICATION</scope>
</reference>
<dbReference type="AlphaFoldDB" id="A0A8R7V0Q6"/>
<protein>
    <submittedName>
        <fullName evidence="1">Uncharacterized protein</fullName>
    </submittedName>
</protein>
<evidence type="ECO:0000313" key="2">
    <source>
        <dbReference type="Proteomes" id="UP000015106"/>
    </source>
</evidence>
<accession>A0A8R7V0Q6</accession>
<organism evidence="1 2">
    <name type="scientific">Triticum urartu</name>
    <name type="common">Red wild einkorn</name>
    <name type="synonym">Crithodium urartu</name>
    <dbReference type="NCBI Taxonomy" id="4572"/>
    <lineage>
        <taxon>Eukaryota</taxon>
        <taxon>Viridiplantae</taxon>
        <taxon>Streptophyta</taxon>
        <taxon>Embryophyta</taxon>
        <taxon>Tracheophyta</taxon>
        <taxon>Spermatophyta</taxon>
        <taxon>Magnoliopsida</taxon>
        <taxon>Liliopsida</taxon>
        <taxon>Poales</taxon>
        <taxon>Poaceae</taxon>
        <taxon>BOP clade</taxon>
        <taxon>Pooideae</taxon>
        <taxon>Triticodae</taxon>
        <taxon>Triticeae</taxon>
        <taxon>Triticinae</taxon>
        <taxon>Triticum</taxon>
    </lineage>
</organism>
<keyword evidence="2" id="KW-1185">Reference proteome</keyword>
<name>A0A8R7V0Q6_TRIUA</name>
<proteinExistence type="predicted"/>